<dbReference type="HOGENOM" id="CLU_2484777_0_0_1"/>
<proteinExistence type="predicted"/>
<accession>A0A0C9ULV6</accession>
<dbReference type="Proteomes" id="UP000054279">
    <property type="component" value="Unassembled WGS sequence"/>
</dbReference>
<gene>
    <name evidence="1" type="ORF">M422DRAFT_272556</name>
</gene>
<dbReference type="AlphaFoldDB" id="A0A0C9ULV6"/>
<reference evidence="1 2" key="1">
    <citation type="submission" date="2014-06" db="EMBL/GenBank/DDBJ databases">
        <title>Evolutionary Origins and Diversification of the Mycorrhizal Mutualists.</title>
        <authorList>
            <consortium name="DOE Joint Genome Institute"/>
            <consortium name="Mycorrhizal Genomics Consortium"/>
            <person name="Kohler A."/>
            <person name="Kuo A."/>
            <person name="Nagy L.G."/>
            <person name="Floudas D."/>
            <person name="Copeland A."/>
            <person name="Barry K.W."/>
            <person name="Cichocki N."/>
            <person name="Veneault-Fourrey C."/>
            <person name="LaButti K."/>
            <person name="Lindquist E.A."/>
            <person name="Lipzen A."/>
            <person name="Lundell T."/>
            <person name="Morin E."/>
            <person name="Murat C."/>
            <person name="Riley R."/>
            <person name="Ohm R."/>
            <person name="Sun H."/>
            <person name="Tunlid A."/>
            <person name="Henrissat B."/>
            <person name="Grigoriev I.V."/>
            <person name="Hibbett D.S."/>
            <person name="Martin F."/>
        </authorList>
    </citation>
    <scope>NUCLEOTIDE SEQUENCE [LARGE SCALE GENOMIC DNA]</scope>
    <source>
        <strain evidence="1 2">SS14</strain>
    </source>
</reference>
<name>A0A0C9ULV6_SPHS4</name>
<keyword evidence="2" id="KW-1185">Reference proteome</keyword>
<protein>
    <submittedName>
        <fullName evidence="1">Uncharacterized protein</fullName>
    </submittedName>
</protein>
<evidence type="ECO:0000313" key="2">
    <source>
        <dbReference type="Proteomes" id="UP000054279"/>
    </source>
</evidence>
<dbReference type="EMBL" id="KN837371">
    <property type="protein sequence ID" value="KIJ26396.1"/>
    <property type="molecule type" value="Genomic_DNA"/>
</dbReference>
<organism evidence="1 2">
    <name type="scientific">Sphaerobolus stellatus (strain SS14)</name>
    <dbReference type="NCBI Taxonomy" id="990650"/>
    <lineage>
        <taxon>Eukaryota</taxon>
        <taxon>Fungi</taxon>
        <taxon>Dikarya</taxon>
        <taxon>Basidiomycota</taxon>
        <taxon>Agaricomycotina</taxon>
        <taxon>Agaricomycetes</taxon>
        <taxon>Phallomycetidae</taxon>
        <taxon>Geastrales</taxon>
        <taxon>Sphaerobolaceae</taxon>
        <taxon>Sphaerobolus</taxon>
    </lineage>
</organism>
<evidence type="ECO:0000313" key="1">
    <source>
        <dbReference type="EMBL" id="KIJ26396.1"/>
    </source>
</evidence>
<sequence>MTVALANSRDQEQTQIRAAFMEWLNPGHWDLAYYEADVKEWEDKTAMILLADEAFRQFRGSKAGDLETHYCATATEGNVLPTFQDIP</sequence>